<evidence type="ECO:0000313" key="2">
    <source>
        <dbReference type="EMBL" id="QUT06803.1"/>
    </source>
</evidence>
<name>A0A975K8L2_9SPHN</name>
<evidence type="ECO:0000313" key="3">
    <source>
        <dbReference type="Proteomes" id="UP000681425"/>
    </source>
</evidence>
<dbReference type="Proteomes" id="UP000681425">
    <property type="component" value="Chromosome"/>
</dbReference>
<sequence length="284" mass="31097">MTSDYVLIDTDTMPVEDDPRNPGKKTQLLLSREDTGGGVVRISYWPAGFTEKIRAMATDGHRHYHRSVNERHYVLGGDWTALYWPDPEGGPVPTRLTRHHYLENPPMALHGINRDMGPETGTKFLVWTSGPGTDVHEPEAATESFDVEFEGEVPPEVNSTPILFNAQDRSWLPHPQQPGWLVKELSPAQDALPAVTLVNIPAGSSAPVHVPSPDGDVKRWLFLISGDLKLDIRGKGGTVPVGLHENAFLAWRNQAEIVSENRAISDGGCVAICIGHVLGDARTA</sequence>
<protein>
    <submittedName>
        <fullName evidence="2">Uncharacterized protein</fullName>
    </submittedName>
</protein>
<keyword evidence="3" id="KW-1185">Reference proteome</keyword>
<dbReference type="RefSeq" id="WP_212610098.1">
    <property type="nucleotide sequence ID" value="NZ_CP073910.1"/>
</dbReference>
<dbReference type="InterPro" id="IPR014710">
    <property type="entry name" value="RmlC-like_jellyroll"/>
</dbReference>
<proteinExistence type="predicted"/>
<reference evidence="2" key="1">
    <citation type="submission" date="2021-04" db="EMBL/GenBank/DDBJ databases">
        <title>Isolation of p-tert-butylphenol degrading bacteria Sphingobium phenoxybenzoativorans Tas13 from active sludge.</title>
        <authorList>
            <person name="Li Y."/>
        </authorList>
    </citation>
    <scope>NUCLEOTIDE SEQUENCE</scope>
    <source>
        <strain evidence="2">Tas13</strain>
    </source>
</reference>
<feature type="region of interest" description="Disordered" evidence="1">
    <location>
        <begin position="1"/>
        <end position="25"/>
    </location>
</feature>
<dbReference type="AlphaFoldDB" id="A0A975K8L2"/>
<dbReference type="Gene3D" id="2.60.120.10">
    <property type="entry name" value="Jelly Rolls"/>
    <property type="match status" value="1"/>
</dbReference>
<gene>
    <name evidence="2" type="ORF">KFK14_04995</name>
</gene>
<dbReference type="KEGG" id="spph:KFK14_04995"/>
<dbReference type="EMBL" id="CP073910">
    <property type="protein sequence ID" value="QUT06803.1"/>
    <property type="molecule type" value="Genomic_DNA"/>
</dbReference>
<accession>A0A975K8L2</accession>
<dbReference type="SUPFAM" id="SSF51182">
    <property type="entry name" value="RmlC-like cupins"/>
    <property type="match status" value="1"/>
</dbReference>
<dbReference type="InterPro" id="IPR011051">
    <property type="entry name" value="RmlC_Cupin_sf"/>
</dbReference>
<evidence type="ECO:0000256" key="1">
    <source>
        <dbReference type="SAM" id="MobiDB-lite"/>
    </source>
</evidence>
<organism evidence="2 3">
    <name type="scientific">Sphingobium phenoxybenzoativorans</name>
    <dbReference type="NCBI Taxonomy" id="1592790"/>
    <lineage>
        <taxon>Bacteria</taxon>
        <taxon>Pseudomonadati</taxon>
        <taxon>Pseudomonadota</taxon>
        <taxon>Alphaproteobacteria</taxon>
        <taxon>Sphingomonadales</taxon>
        <taxon>Sphingomonadaceae</taxon>
        <taxon>Sphingobium</taxon>
    </lineage>
</organism>